<dbReference type="SMART" id="SM00448">
    <property type="entry name" value="REC"/>
    <property type="match status" value="1"/>
</dbReference>
<keyword evidence="5" id="KW-1185">Reference proteome</keyword>
<evidence type="ECO:0000259" key="2">
    <source>
        <dbReference type="PROSITE" id="PS50110"/>
    </source>
</evidence>
<accession>D4H7E2</accession>
<dbReference type="KEGG" id="dap:Dacet_1169"/>
<dbReference type="PaxDb" id="522772-Dacet_1169"/>
<keyword evidence="4" id="KW-0378">Hydrolase</keyword>
<dbReference type="OrthoDB" id="9787688at2"/>
<evidence type="ECO:0000259" key="3">
    <source>
        <dbReference type="PROSITE" id="PS51832"/>
    </source>
</evidence>
<dbReference type="SUPFAM" id="SSF52172">
    <property type="entry name" value="CheY-like"/>
    <property type="match status" value="1"/>
</dbReference>
<keyword evidence="1" id="KW-0597">Phosphoprotein</keyword>
<dbReference type="GO" id="GO:0016787">
    <property type="term" value="F:hydrolase activity"/>
    <property type="evidence" value="ECO:0007669"/>
    <property type="project" value="UniProtKB-KW"/>
</dbReference>
<evidence type="ECO:0000313" key="5">
    <source>
        <dbReference type="Proteomes" id="UP000002012"/>
    </source>
</evidence>
<reference evidence="4 5" key="1">
    <citation type="journal article" date="2010" name="Stand. Genomic Sci.">
        <title>Complete genome sequence of Denitrovibrio acetiphilus type strain (N2460).</title>
        <authorList>
            <person name="Kiss H."/>
            <person name="Lang E."/>
            <person name="Lapidus A."/>
            <person name="Copeland A."/>
            <person name="Nolan M."/>
            <person name="Glavina Del Rio T."/>
            <person name="Chen F."/>
            <person name="Lucas S."/>
            <person name="Tice H."/>
            <person name="Cheng J.F."/>
            <person name="Han C."/>
            <person name="Goodwin L."/>
            <person name="Pitluck S."/>
            <person name="Liolios K."/>
            <person name="Pati A."/>
            <person name="Ivanova N."/>
            <person name="Mavromatis K."/>
            <person name="Chen A."/>
            <person name="Palaniappan K."/>
            <person name="Land M."/>
            <person name="Hauser L."/>
            <person name="Chang Y.J."/>
            <person name="Jeffries C.D."/>
            <person name="Detter J.C."/>
            <person name="Brettin T."/>
            <person name="Spring S."/>
            <person name="Rohde M."/>
            <person name="Goker M."/>
            <person name="Woyke T."/>
            <person name="Bristow J."/>
            <person name="Eisen J.A."/>
            <person name="Markowitz V."/>
            <person name="Hugenholtz P."/>
            <person name="Kyrpides N.C."/>
            <person name="Klenk H.P."/>
        </authorList>
    </citation>
    <scope>NUCLEOTIDE SEQUENCE [LARGE SCALE GENOMIC DNA]</scope>
    <source>
        <strain evidence="5">DSM 12809 / NBRC 114555 / N2460</strain>
    </source>
</reference>
<evidence type="ECO:0000256" key="1">
    <source>
        <dbReference type="PROSITE-ProRule" id="PRU00169"/>
    </source>
</evidence>
<dbReference type="InterPro" id="IPR037522">
    <property type="entry name" value="HD_GYP_dom"/>
</dbReference>
<protein>
    <submittedName>
        <fullName evidence="4">Response regulator receiver modulated metal dependent phosphohydrolase</fullName>
    </submittedName>
</protein>
<sequence>MKYKVVSVDDNKLNLMLIESMLGNITADITSFLNPVEALDHCRNNPTDLILVDYMMPDLDGITFIAETRKHDEEVPIVMITAINDDDNIKLSALEAGATEFLNKPLKLYEFQVRVKNLLTLRKQQILLKDKAALLEKEVEAATSQIASREIETLSILGRASEFKDTETGAHISRVAMYAKLIGGEFIKDENALAMLFNSSPLHDVGKIGIPDSILLKPGALNEEEMCVMKTHTTIGYDLLSESKSKYLQAGAVIAKTHHEKWDGSGYPDGLRGKEIPFFGRIVAVCDVFDALMSVRPYKPAWSFDDATEFIISKKGSMFDPDVVSVFIQKLPEIKKIAETFKDD</sequence>
<dbReference type="Pfam" id="PF13487">
    <property type="entry name" value="HD_5"/>
    <property type="match status" value="1"/>
</dbReference>
<dbReference type="PROSITE" id="PS50110">
    <property type="entry name" value="RESPONSE_REGULATORY"/>
    <property type="match status" value="1"/>
</dbReference>
<dbReference type="Proteomes" id="UP000002012">
    <property type="component" value="Chromosome"/>
</dbReference>
<dbReference type="InterPro" id="IPR052020">
    <property type="entry name" value="Cyclic_di-GMP/3'3'-cGAMP_PDE"/>
</dbReference>
<dbReference type="InterPro" id="IPR011006">
    <property type="entry name" value="CheY-like_superfamily"/>
</dbReference>
<dbReference type="HOGENOM" id="CLU_000445_92_10_0"/>
<feature type="modified residue" description="4-aspartylphosphate" evidence="1">
    <location>
        <position position="53"/>
    </location>
</feature>
<dbReference type="InterPro" id="IPR001789">
    <property type="entry name" value="Sig_transdc_resp-reg_receiver"/>
</dbReference>
<evidence type="ECO:0000313" key="4">
    <source>
        <dbReference type="EMBL" id="ADD67941.1"/>
    </source>
</evidence>
<gene>
    <name evidence="4" type="ordered locus">Dacet_1169</name>
</gene>
<dbReference type="PANTHER" id="PTHR45228:SF1">
    <property type="entry name" value="CYCLIC DI-GMP PHOSPHODIESTERASE TM_0186"/>
    <property type="match status" value="1"/>
</dbReference>
<dbReference type="EMBL" id="CP001968">
    <property type="protein sequence ID" value="ADD67941.1"/>
    <property type="molecule type" value="Genomic_DNA"/>
</dbReference>
<organism evidence="4 5">
    <name type="scientific">Denitrovibrio acetiphilus (strain DSM 12809 / NBRC 114555 / N2460)</name>
    <dbReference type="NCBI Taxonomy" id="522772"/>
    <lineage>
        <taxon>Bacteria</taxon>
        <taxon>Pseudomonadati</taxon>
        <taxon>Deferribacterota</taxon>
        <taxon>Deferribacteres</taxon>
        <taxon>Deferribacterales</taxon>
        <taxon>Geovibrionaceae</taxon>
        <taxon>Denitrovibrio</taxon>
    </lineage>
</organism>
<proteinExistence type="predicted"/>
<dbReference type="STRING" id="522772.Dacet_1169"/>
<dbReference type="Pfam" id="PF00072">
    <property type="entry name" value="Response_reg"/>
    <property type="match status" value="1"/>
</dbReference>
<feature type="domain" description="Response regulatory" evidence="2">
    <location>
        <begin position="4"/>
        <end position="119"/>
    </location>
</feature>
<dbReference type="AlphaFoldDB" id="D4H7E2"/>
<dbReference type="InParanoid" id="D4H7E2"/>
<dbReference type="CDD" id="cd17551">
    <property type="entry name" value="REC_RpfG-like"/>
    <property type="match status" value="1"/>
</dbReference>
<dbReference type="GO" id="GO:0000160">
    <property type="term" value="P:phosphorelay signal transduction system"/>
    <property type="evidence" value="ECO:0007669"/>
    <property type="project" value="InterPro"/>
</dbReference>
<dbReference type="RefSeq" id="WP_013010463.1">
    <property type="nucleotide sequence ID" value="NC_013943.1"/>
</dbReference>
<feature type="domain" description="HD-GYP" evidence="3">
    <location>
        <begin position="146"/>
        <end position="343"/>
    </location>
</feature>
<dbReference type="SUPFAM" id="SSF109604">
    <property type="entry name" value="HD-domain/PDEase-like"/>
    <property type="match status" value="1"/>
</dbReference>
<name>D4H7E2_DENA2</name>
<dbReference type="Gene3D" id="1.10.3210.10">
    <property type="entry name" value="Hypothetical protein af1432"/>
    <property type="match status" value="1"/>
</dbReference>
<dbReference type="InterPro" id="IPR003607">
    <property type="entry name" value="HD/PDEase_dom"/>
</dbReference>
<dbReference type="eggNOG" id="COG3437">
    <property type="taxonomic scope" value="Bacteria"/>
</dbReference>
<dbReference type="Gene3D" id="3.40.50.2300">
    <property type="match status" value="1"/>
</dbReference>
<dbReference type="PANTHER" id="PTHR45228">
    <property type="entry name" value="CYCLIC DI-GMP PHOSPHODIESTERASE TM_0186-RELATED"/>
    <property type="match status" value="1"/>
</dbReference>
<dbReference type="PROSITE" id="PS51832">
    <property type="entry name" value="HD_GYP"/>
    <property type="match status" value="1"/>
</dbReference>
<dbReference type="CDD" id="cd00077">
    <property type="entry name" value="HDc"/>
    <property type="match status" value="1"/>
</dbReference>